<dbReference type="RefSeq" id="WP_249302100.1">
    <property type="nucleotide sequence ID" value="NZ_JACRSW010000001.1"/>
</dbReference>
<feature type="region of interest" description="Disordered" evidence="1">
    <location>
        <begin position="79"/>
        <end position="125"/>
    </location>
</feature>
<comment type="caution">
    <text evidence="3">The sequence shown here is derived from an EMBL/GenBank/DDBJ whole genome shotgun (WGS) entry which is preliminary data.</text>
</comment>
<dbReference type="Pfam" id="PF12837">
    <property type="entry name" value="Fer4_6"/>
    <property type="match status" value="1"/>
</dbReference>
<dbReference type="Gene3D" id="3.30.70.20">
    <property type="match status" value="1"/>
</dbReference>
<organism evidence="3 4">
    <name type="scientific">Jutongia hominis</name>
    <dbReference type="NCBI Taxonomy" id="2763664"/>
    <lineage>
        <taxon>Bacteria</taxon>
        <taxon>Bacillati</taxon>
        <taxon>Bacillota</taxon>
        <taxon>Clostridia</taxon>
        <taxon>Lachnospirales</taxon>
        <taxon>Lachnospiraceae</taxon>
        <taxon>Jutongia</taxon>
    </lineage>
</organism>
<sequence length="265" mass="28878">MIRRVIQIDTEKCNGCGLCATACHEGAIAIVDGKAKLMRDDYCDGLGDCLPSCPMQAISFVEREAAAYDEEAVRKHLEKRAKEQKTAGCPGSQAKAIKRPQGGCPGSRPRAIERPQGGCPGSQAKMIKRSPEASVSAAQHTTNVISELRQWPVQIKLMPVKAPYYDGADLLIAADCTAYAYANFHDDFIRDKITVIGCPKLDDIDYSEKLTEILRQNDIKSVHIVRMEVPCCGGLLNAAKVALQNCDKMIPWQVTVVGTDGTILQ</sequence>
<dbReference type="EMBL" id="JACRSW010000001">
    <property type="protein sequence ID" value="MBC8556153.1"/>
    <property type="molecule type" value="Genomic_DNA"/>
</dbReference>
<feature type="domain" description="4Fe-4S ferredoxin-type" evidence="2">
    <location>
        <begin position="34"/>
        <end position="63"/>
    </location>
</feature>
<keyword evidence="4" id="KW-1185">Reference proteome</keyword>
<dbReference type="PANTHER" id="PTHR42895:SF1">
    <property type="entry name" value="IRON-SULFUR CLUSTER PROTEIN"/>
    <property type="match status" value="1"/>
</dbReference>
<evidence type="ECO:0000313" key="3">
    <source>
        <dbReference type="EMBL" id="MBC8556153.1"/>
    </source>
</evidence>
<name>A0ABR7MR12_9FIRM</name>
<evidence type="ECO:0000256" key="1">
    <source>
        <dbReference type="SAM" id="MobiDB-lite"/>
    </source>
</evidence>
<dbReference type="SUPFAM" id="SSF54862">
    <property type="entry name" value="4Fe-4S ferredoxins"/>
    <property type="match status" value="1"/>
</dbReference>
<dbReference type="PANTHER" id="PTHR42895">
    <property type="entry name" value="IRON-SULFUR CLUSTER-BINDING PROTEIN-RELATED"/>
    <property type="match status" value="1"/>
</dbReference>
<evidence type="ECO:0000259" key="2">
    <source>
        <dbReference type="PROSITE" id="PS51379"/>
    </source>
</evidence>
<protein>
    <submittedName>
        <fullName evidence="3">4Fe-4S binding protein</fullName>
    </submittedName>
</protein>
<evidence type="ECO:0000313" key="4">
    <source>
        <dbReference type="Proteomes" id="UP000637513"/>
    </source>
</evidence>
<accession>A0ABR7MR12</accession>
<dbReference type="InterPro" id="IPR017896">
    <property type="entry name" value="4Fe4S_Fe-S-bd"/>
</dbReference>
<dbReference type="PROSITE" id="PS51379">
    <property type="entry name" value="4FE4S_FER_2"/>
    <property type="match status" value="2"/>
</dbReference>
<gene>
    <name evidence="3" type="ORF">H8700_00255</name>
</gene>
<proteinExistence type="predicted"/>
<dbReference type="Proteomes" id="UP000637513">
    <property type="component" value="Unassembled WGS sequence"/>
</dbReference>
<feature type="domain" description="4Fe-4S ferredoxin-type" evidence="2">
    <location>
        <begin position="4"/>
        <end position="33"/>
    </location>
</feature>
<reference evidence="3 4" key="1">
    <citation type="submission" date="2020-08" db="EMBL/GenBank/DDBJ databases">
        <title>Genome public.</title>
        <authorList>
            <person name="Liu C."/>
            <person name="Sun Q."/>
        </authorList>
    </citation>
    <scope>NUCLEOTIDE SEQUENCE [LARGE SCALE GENOMIC DNA]</scope>
    <source>
        <strain evidence="3 4">BX3</strain>
    </source>
</reference>
<dbReference type="InterPro" id="IPR052911">
    <property type="entry name" value="Corrinoid_activation_enz"/>
</dbReference>